<dbReference type="RefSeq" id="WP_190060297.1">
    <property type="nucleotide sequence ID" value="NZ_BMWH01000030.1"/>
</dbReference>
<keyword evidence="3" id="KW-1185">Reference proteome</keyword>
<dbReference type="Proteomes" id="UP000623010">
    <property type="component" value="Unassembled WGS sequence"/>
</dbReference>
<organism evidence="2 3">
    <name type="scientific">Streptomyces echinoruber</name>
    <dbReference type="NCBI Taxonomy" id="68898"/>
    <lineage>
        <taxon>Bacteria</taxon>
        <taxon>Bacillati</taxon>
        <taxon>Actinomycetota</taxon>
        <taxon>Actinomycetes</taxon>
        <taxon>Kitasatosporales</taxon>
        <taxon>Streptomycetaceae</taxon>
        <taxon>Streptomyces</taxon>
    </lineage>
</organism>
<protein>
    <submittedName>
        <fullName evidence="2">Uncharacterized protein</fullName>
    </submittedName>
</protein>
<name>A0A918RQZ7_9ACTN</name>
<sequence length="135" mass="14042">MVRPVTLAATTTLLAGGLLAATVPAASAAPAKYSHAAAARKLRAAGITWTSSGGCSNRHNRRCTSFERINRSTVAGVIDFKRASGCAVTITGGTETGHASGTYSHWNGYKVDIQPTTCVNRYITSNVAALNKDAM</sequence>
<proteinExistence type="predicted"/>
<evidence type="ECO:0000313" key="3">
    <source>
        <dbReference type="Proteomes" id="UP000623010"/>
    </source>
</evidence>
<reference evidence="2" key="1">
    <citation type="journal article" date="2014" name="Int. J. Syst. Evol. Microbiol.">
        <title>Complete genome sequence of Corynebacterium casei LMG S-19264T (=DSM 44701T), isolated from a smear-ripened cheese.</title>
        <authorList>
            <consortium name="US DOE Joint Genome Institute (JGI-PGF)"/>
            <person name="Walter F."/>
            <person name="Albersmeier A."/>
            <person name="Kalinowski J."/>
            <person name="Ruckert C."/>
        </authorList>
    </citation>
    <scope>NUCLEOTIDE SEQUENCE</scope>
    <source>
        <strain evidence="2">JCM 5016</strain>
    </source>
</reference>
<gene>
    <name evidence="2" type="ORF">GCM10010389_56260</name>
</gene>
<comment type="caution">
    <text evidence="2">The sequence shown here is derived from an EMBL/GenBank/DDBJ whole genome shotgun (WGS) entry which is preliminary data.</text>
</comment>
<accession>A0A918RQZ7</accession>
<dbReference type="AlphaFoldDB" id="A0A918RQZ7"/>
<feature type="signal peptide" evidence="1">
    <location>
        <begin position="1"/>
        <end position="28"/>
    </location>
</feature>
<evidence type="ECO:0000313" key="2">
    <source>
        <dbReference type="EMBL" id="GHA09824.1"/>
    </source>
</evidence>
<keyword evidence="1" id="KW-0732">Signal</keyword>
<feature type="chain" id="PRO_5037195481" evidence="1">
    <location>
        <begin position="29"/>
        <end position="135"/>
    </location>
</feature>
<evidence type="ECO:0000256" key="1">
    <source>
        <dbReference type="SAM" id="SignalP"/>
    </source>
</evidence>
<dbReference type="EMBL" id="BMWH01000030">
    <property type="protein sequence ID" value="GHA09824.1"/>
    <property type="molecule type" value="Genomic_DNA"/>
</dbReference>
<reference evidence="2" key="2">
    <citation type="submission" date="2020-09" db="EMBL/GenBank/DDBJ databases">
        <authorList>
            <person name="Sun Q."/>
            <person name="Ohkuma M."/>
        </authorList>
    </citation>
    <scope>NUCLEOTIDE SEQUENCE</scope>
    <source>
        <strain evidence="2">JCM 5016</strain>
    </source>
</reference>